<reference evidence="1" key="2">
    <citation type="journal article" date="2015" name="Data Brief">
        <title>Shoot transcriptome of the giant reed, Arundo donax.</title>
        <authorList>
            <person name="Barrero R.A."/>
            <person name="Guerrero F.D."/>
            <person name="Moolhuijzen P."/>
            <person name="Goolsby J.A."/>
            <person name="Tidwell J."/>
            <person name="Bellgard S.E."/>
            <person name="Bellgard M.I."/>
        </authorList>
    </citation>
    <scope>NUCLEOTIDE SEQUENCE</scope>
    <source>
        <tissue evidence="1">Shoot tissue taken approximately 20 cm above the soil surface</tissue>
    </source>
</reference>
<accession>A0A0A9D838</accession>
<dbReference type="EMBL" id="GBRH01216070">
    <property type="protein sequence ID" value="JAD81825.1"/>
    <property type="molecule type" value="Transcribed_RNA"/>
</dbReference>
<sequence>MMKNMKGEQDSRHWTLPEDTLMGERHKIQNFSLCKTMCLKRKSCQIVGGCM</sequence>
<dbReference type="AlphaFoldDB" id="A0A0A9D838"/>
<organism evidence="1">
    <name type="scientific">Arundo donax</name>
    <name type="common">Giant reed</name>
    <name type="synonym">Donax arundinaceus</name>
    <dbReference type="NCBI Taxonomy" id="35708"/>
    <lineage>
        <taxon>Eukaryota</taxon>
        <taxon>Viridiplantae</taxon>
        <taxon>Streptophyta</taxon>
        <taxon>Embryophyta</taxon>
        <taxon>Tracheophyta</taxon>
        <taxon>Spermatophyta</taxon>
        <taxon>Magnoliopsida</taxon>
        <taxon>Liliopsida</taxon>
        <taxon>Poales</taxon>
        <taxon>Poaceae</taxon>
        <taxon>PACMAD clade</taxon>
        <taxon>Arundinoideae</taxon>
        <taxon>Arundineae</taxon>
        <taxon>Arundo</taxon>
    </lineage>
</organism>
<protein>
    <submittedName>
        <fullName evidence="1">Uncharacterized protein</fullName>
    </submittedName>
</protein>
<name>A0A0A9D838_ARUDO</name>
<proteinExistence type="predicted"/>
<evidence type="ECO:0000313" key="1">
    <source>
        <dbReference type="EMBL" id="JAD81825.1"/>
    </source>
</evidence>
<reference evidence="1" key="1">
    <citation type="submission" date="2014-09" db="EMBL/GenBank/DDBJ databases">
        <authorList>
            <person name="Magalhaes I.L.F."/>
            <person name="Oliveira U."/>
            <person name="Santos F.R."/>
            <person name="Vidigal T.H.D.A."/>
            <person name="Brescovit A.D."/>
            <person name="Santos A.J."/>
        </authorList>
    </citation>
    <scope>NUCLEOTIDE SEQUENCE</scope>
    <source>
        <tissue evidence="1">Shoot tissue taken approximately 20 cm above the soil surface</tissue>
    </source>
</reference>